<dbReference type="InterPro" id="IPR011055">
    <property type="entry name" value="Dup_hybrid_motif"/>
</dbReference>
<dbReference type="CDD" id="cd12797">
    <property type="entry name" value="M23_peptidase"/>
    <property type="match status" value="1"/>
</dbReference>
<reference evidence="4" key="1">
    <citation type="submission" date="2018-05" db="EMBL/GenBank/DDBJ databases">
        <authorList>
            <person name="Lanie J.A."/>
            <person name="Ng W.-L."/>
            <person name="Kazmierczak K.M."/>
            <person name="Andrzejewski T.M."/>
            <person name="Davidsen T.M."/>
            <person name="Wayne K.J."/>
            <person name="Tettelin H."/>
            <person name="Glass J.I."/>
            <person name="Rusch D."/>
            <person name="Podicherti R."/>
            <person name="Tsui H.-C.T."/>
            <person name="Winkler M.E."/>
        </authorList>
    </citation>
    <scope>NUCLEOTIDE SEQUENCE</scope>
</reference>
<organism evidence="4">
    <name type="scientific">marine metagenome</name>
    <dbReference type="NCBI Taxonomy" id="408172"/>
    <lineage>
        <taxon>unclassified sequences</taxon>
        <taxon>metagenomes</taxon>
        <taxon>ecological metagenomes</taxon>
    </lineage>
</organism>
<dbReference type="InterPro" id="IPR026444">
    <property type="entry name" value="Secre_tail"/>
</dbReference>
<dbReference type="EMBL" id="UINC01028255">
    <property type="protein sequence ID" value="SVB08909.1"/>
    <property type="molecule type" value="Genomic_DNA"/>
</dbReference>
<sequence>MSRSHHHFIYIFCVIFFDLILSQEPFLEIRPYVVPDHEQYPVRAHVDHNYPTQTPNAIFDRFDGISFDQDIIAFDCTNGRSCYDGHAGVDYYMPVNTPILAPAPGYVVWSAFSAGADPCPGGIEPNGDTGIIILAHGNDYFSCYLHLNPPLNVSVGETVSTGDTLGFEGMTGCADQPHLHFEMRKGSYFFDQEIPWVVDPFGWWGESEDPIKELRDNRSVWLWRSSDTIDDGDNGFQRYYGPDWERMEIGHDQDCWISPVVSSLEESRHYAIWVPELVEAGEYDVQVYIPEGLDATNGAIYEIYVQDEGGNNERIVITFDQTLNPGNFSTIATVDLPVGHECAVILRDVVGGSSSGSYVVFDAIRFMSTSTVGTVREKIDQFDKKAIMLYPAYPNPFNPITSFRYELRIPGDVTIEIFDLNGVRIRSVPIMGLSAGVHSFTWNSTNDLGEKVPSGVYFYLVSSADIIEMKKMILIK</sequence>
<name>A0A382B5E5_9ZZZZ</name>
<proteinExistence type="predicted"/>
<dbReference type="InterPro" id="IPR016047">
    <property type="entry name" value="M23ase_b-sheet_dom"/>
</dbReference>
<evidence type="ECO:0000259" key="2">
    <source>
        <dbReference type="Pfam" id="PF01551"/>
    </source>
</evidence>
<gene>
    <name evidence="4" type="ORF">METZ01_LOCUS161763</name>
</gene>
<dbReference type="Pfam" id="PF13860">
    <property type="entry name" value="FlgD_ig"/>
    <property type="match status" value="1"/>
</dbReference>
<dbReference type="Gene3D" id="2.70.70.10">
    <property type="entry name" value="Glucose Permease (Domain IIA)"/>
    <property type="match status" value="1"/>
</dbReference>
<dbReference type="InterPro" id="IPR025965">
    <property type="entry name" value="FlgD/Vpr_Ig-like"/>
</dbReference>
<dbReference type="Pfam" id="PF01551">
    <property type="entry name" value="Peptidase_M23"/>
    <property type="match status" value="1"/>
</dbReference>
<dbReference type="SUPFAM" id="SSF51261">
    <property type="entry name" value="Duplicated hybrid motif"/>
    <property type="match status" value="1"/>
</dbReference>
<accession>A0A382B5E5</accession>
<evidence type="ECO:0000259" key="3">
    <source>
        <dbReference type="Pfam" id="PF13860"/>
    </source>
</evidence>
<feature type="domain" description="FlgD/Vpr Ig-like" evidence="3">
    <location>
        <begin position="405"/>
        <end position="463"/>
    </location>
</feature>
<keyword evidence="1" id="KW-0732">Signal</keyword>
<evidence type="ECO:0000256" key="1">
    <source>
        <dbReference type="ARBA" id="ARBA00022729"/>
    </source>
</evidence>
<dbReference type="NCBIfam" id="TIGR04183">
    <property type="entry name" value="Por_Secre_tail"/>
    <property type="match status" value="1"/>
</dbReference>
<evidence type="ECO:0000313" key="4">
    <source>
        <dbReference type="EMBL" id="SVB08909.1"/>
    </source>
</evidence>
<dbReference type="Gene3D" id="2.60.40.4070">
    <property type="match status" value="1"/>
</dbReference>
<dbReference type="AlphaFoldDB" id="A0A382B5E5"/>
<dbReference type="PANTHER" id="PTHR21666:SF289">
    <property type="entry name" value="L-ALA--D-GLU ENDOPEPTIDASE"/>
    <property type="match status" value="1"/>
</dbReference>
<dbReference type="PANTHER" id="PTHR21666">
    <property type="entry name" value="PEPTIDASE-RELATED"/>
    <property type="match status" value="1"/>
</dbReference>
<protein>
    <recommendedName>
        <fullName evidence="5">Peptidase M23 domain-containing protein</fullName>
    </recommendedName>
</protein>
<dbReference type="InterPro" id="IPR050570">
    <property type="entry name" value="Cell_wall_metabolism_enzyme"/>
</dbReference>
<evidence type="ECO:0008006" key="5">
    <source>
        <dbReference type="Google" id="ProtNLM"/>
    </source>
</evidence>
<dbReference type="GO" id="GO:0004222">
    <property type="term" value="F:metalloendopeptidase activity"/>
    <property type="evidence" value="ECO:0007669"/>
    <property type="project" value="TreeGrafter"/>
</dbReference>
<feature type="domain" description="M23ase beta-sheet core" evidence="2">
    <location>
        <begin position="85"/>
        <end position="187"/>
    </location>
</feature>